<dbReference type="Pfam" id="PF10613">
    <property type="entry name" value="Lig_chan-Glu_bd"/>
    <property type="match status" value="1"/>
</dbReference>
<keyword evidence="14" id="KW-0732">Signal</keyword>
<sequence>MLPVQFLIGLGFVNFAYCNSFPSLLTVNATLAVIIDKEYLGDNYEFIKTIIEDRINIVKQQKLKTAGLNVVYSYWTNIYIKKEISVILTVASCKDTWRLHKMADAENILHLAICETDCPRLPVDKAFTIPMTVRGEELPQIIFDLRSRKAYDWKSVILLYDDSLGRDFTTRVLSSLTVDTTELSTGSTSVSLIKLDDYNTGLDKSSIKSTLSTFTSQISRSSFIVIVSMDLATYILQAAQSLELMDIASQWLYVVSDYKLDNDTTSEILSNLKEGNNVAFLNNASTSSTSCKESLDCHIEELLYSFARALDAATLEELELSSQVSDEEWDAIRPTKSERRTYLLNSIKIDLTKNGICGSCLTWEIWTADTWGKEFSFPPHDKFKLIKVGFWKLSSGATMNNVLFPHVVHGFMGKSFSLVTLHNPPWQIIETNDRGGIKCTGLVFDIINELAASLNFTYTLIVLNGEKNEKKNSSYYGKDISYRMIYSVPDGVVRMIRSKQVFMAAFAYTITDENKAVVNFTIPITTQPYTLLTATPKELSRALLFISPFTFNTWLCLLAAIGTMGPILYCIHKISPVNAYHGISARGGLSSISNCTWYIYGALLQQGGLYLPYADSARLLIGSWWLVVLVISTTYCGNLVAFLTFPNNDKPVTTIDELLNQRDTVTWSIAPSTYYEYEIKISNEPKYQALYHGSLQNVGNMDKMLTNIELGKHVHIDWKLRLQYIMKRRFSLKGTCSLSLGTQDFFDERLGLVVSPDNPYLKRINREIKRLHQVGLIEKWLKDYLPKRDKCFKTRSNSNVNNHTVNLDDMQGCFFVLFFGCFISLLLICGERFYHKYQIKRERNIVQPFVS</sequence>
<feature type="transmembrane region" description="Helical" evidence="13">
    <location>
        <begin position="624"/>
        <end position="645"/>
    </location>
</feature>
<keyword evidence="4" id="KW-1003">Cell membrane</keyword>
<dbReference type="PANTHER" id="PTHR42643">
    <property type="entry name" value="IONOTROPIC RECEPTOR 20A-RELATED"/>
    <property type="match status" value="1"/>
</dbReference>
<keyword evidence="9 17" id="KW-0675">Receptor</keyword>
<keyword evidence="12" id="KW-0407">Ion channel</keyword>
<keyword evidence="6 13" id="KW-1133">Transmembrane helix</keyword>
<dbReference type="FunFam" id="1.10.287.70:FF:000143">
    <property type="entry name" value="Probable glutamate receptor"/>
    <property type="match status" value="1"/>
</dbReference>
<feature type="transmembrane region" description="Helical" evidence="13">
    <location>
        <begin position="814"/>
        <end position="834"/>
    </location>
</feature>
<evidence type="ECO:0000313" key="17">
    <source>
        <dbReference type="EMBL" id="QBB73018.1"/>
    </source>
</evidence>
<dbReference type="Gene3D" id="3.40.50.2300">
    <property type="match status" value="2"/>
</dbReference>
<evidence type="ECO:0000256" key="9">
    <source>
        <dbReference type="ARBA" id="ARBA00023170"/>
    </source>
</evidence>
<evidence type="ECO:0000256" key="5">
    <source>
        <dbReference type="ARBA" id="ARBA00022692"/>
    </source>
</evidence>
<keyword evidence="7" id="KW-0406">Ion transport</keyword>
<feature type="domain" description="Ionotropic glutamate receptor L-glutamate and glycine-binding" evidence="16">
    <location>
        <begin position="415"/>
        <end position="536"/>
    </location>
</feature>
<gene>
    <name evidence="17" type="primary">IR3</name>
</gene>
<evidence type="ECO:0000256" key="6">
    <source>
        <dbReference type="ARBA" id="ARBA00022989"/>
    </source>
</evidence>
<dbReference type="InterPro" id="IPR052192">
    <property type="entry name" value="Insect_Ionotropic_Sensory_Rcpt"/>
</dbReference>
<keyword evidence="10" id="KW-0325">Glycoprotein</keyword>
<comment type="subcellular location">
    <subcellularLocation>
        <location evidence="1">Cell membrane</location>
        <topology evidence="1">Multi-pass membrane protein</topology>
    </subcellularLocation>
</comment>
<evidence type="ECO:0000256" key="8">
    <source>
        <dbReference type="ARBA" id="ARBA00023136"/>
    </source>
</evidence>
<dbReference type="Gene3D" id="3.40.190.10">
    <property type="entry name" value="Periplasmic binding protein-like II"/>
    <property type="match status" value="1"/>
</dbReference>
<dbReference type="GO" id="GO:0015276">
    <property type="term" value="F:ligand-gated monoatomic ion channel activity"/>
    <property type="evidence" value="ECO:0007669"/>
    <property type="project" value="InterPro"/>
</dbReference>
<feature type="transmembrane region" description="Helical" evidence="13">
    <location>
        <begin position="551"/>
        <end position="571"/>
    </location>
</feature>
<comment type="similarity">
    <text evidence="2">Belongs to the glutamate-gated ion channel (TC 1.A.10.1) family.</text>
</comment>
<feature type="domain" description="Ionotropic glutamate receptor C-terminal" evidence="15">
    <location>
        <begin position="551"/>
        <end position="821"/>
    </location>
</feature>
<evidence type="ECO:0000256" key="1">
    <source>
        <dbReference type="ARBA" id="ARBA00004651"/>
    </source>
</evidence>
<reference evidence="17" key="1">
    <citation type="submission" date="2018-05" db="EMBL/GenBank/DDBJ databases">
        <title>Identification and expression analysis of candidate chemosensory receptors in the white-spotted flower chafer, Protaetia brevitarsis.</title>
        <authorList>
            <person name="Zhang T."/>
        </authorList>
    </citation>
    <scope>NUCLEOTIDE SEQUENCE</scope>
</reference>
<evidence type="ECO:0000256" key="2">
    <source>
        <dbReference type="ARBA" id="ARBA00008685"/>
    </source>
</evidence>
<evidence type="ECO:0000256" key="10">
    <source>
        <dbReference type="ARBA" id="ARBA00023180"/>
    </source>
</evidence>
<keyword evidence="5 13" id="KW-0812">Transmembrane</keyword>
<feature type="chain" id="PRO_5019468156" evidence="14">
    <location>
        <begin position="19"/>
        <end position="851"/>
    </location>
</feature>
<dbReference type="SUPFAM" id="SSF53850">
    <property type="entry name" value="Periplasmic binding protein-like II"/>
    <property type="match status" value="1"/>
</dbReference>
<proteinExistence type="evidence at transcript level"/>
<keyword evidence="11" id="KW-1071">Ligand-gated ion channel</keyword>
<dbReference type="InterPro" id="IPR019594">
    <property type="entry name" value="Glu/Gly-bd"/>
</dbReference>
<keyword evidence="3" id="KW-0813">Transport</keyword>
<dbReference type="Gene3D" id="1.10.287.70">
    <property type="match status" value="1"/>
</dbReference>
<organism evidence="17">
    <name type="scientific">Protaetia brevitarsis</name>
    <name type="common">White-spotted flower chafer beetle</name>
    <name type="synonym">Liocola brevitarsis</name>
    <dbReference type="NCBI Taxonomy" id="348688"/>
    <lineage>
        <taxon>Eukaryota</taxon>
        <taxon>Metazoa</taxon>
        <taxon>Ecdysozoa</taxon>
        <taxon>Arthropoda</taxon>
        <taxon>Hexapoda</taxon>
        <taxon>Insecta</taxon>
        <taxon>Pterygota</taxon>
        <taxon>Neoptera</taxon>
        <taxon>Endopterygota</taxon>
        <taxon>Coleoptera</taxon>
        <taxon>Polyphaga</taxon>
        <taxon>Scarabaeiformia</taxon>
        <taxon>Scarabaeidae</taxon>
        <taxon>Cetoniinae</taxon>
        <taxon>Protaetia</taxon>
        <taxon>Liocola</taxon>
    </lineage>
</organism>
<dbReference type="PANTHER" id="PTHR42643:SF24">
    <property type="entry name" value="IONOTROPIC RECEPTOR 60A"/>
    <property type="match status" value="1"/>
</dbReference>
<evidence type="ECO:0000256" key="7">
    <source>
        <dbReference type="ARBA" id="ARBA00023065"/>
    </source>
</evidence>
<evidence type="ECO:0000256" key="14">
    <source>
        <dbReference type="SAM" id="SignalP"/>
    </source>
</evidence>
<accession>A0A411HR65</accession>
<dbReference type="InterPro" id="IPR001320">
    <property type="entry name" value="Iontro_rcpt_C"/>
</dbReference>
<evidence type="ECO:0000256" key="11">
    <source>
        <dbReference type="ARBA" id="ARBA00023286"/>
    </source>
</evidence>
<keyword evidence="8 13" id="KW-0472">Membrane</keyword>
<evidence type="ECO:0000259" key="15">
    <source>
        <dbReference type="Pfam" id="PF00060"/>
    </source>
</evidence>
<protein>
    <submittedName>
        <fullName evidence="17">Ionotropic receptor</fullName>
    </submittedName>
</protein>
<feature type="signal peptide" evidence="14">
    <location>
        <begin position="1"/>
        <end position="18"/>
    </location>
</feature>
<name>A0A411HR65_PROBE</name>
<dbReference type="Pfam" id="PF00060">
    <property type="entry name" value="Lig_chan"/>
    <property type="match status" value="1"/>
</dbReference>
<evidence type="ECO:0000256" key="12">
    <source>
        <dbReference type="ARBA" id="ARBA00023303"/>
    </source>
</evidence>
<dbReference type="GO" id="GO:0005886">
    <property type="term" value="C:plasma membrane"/>
    <property type="evidence" value="ECO:0007669"/>
    <property type="project" value="UniProtKB-SubCell"/>
</dbReference>
<evidence type="ECO:0000256" key="4">
    <source>
        <dbReference type="ARBA" id="ARBA00022475"/>
    </source>
</evidence>
<dbReference type="AlphaFoldDB" id="A0A411HR65"/>
<evidence type="ECO:0000259" key="16">
    <source>
        <dbReference type="Pfam" id="PF10613"/>
    </source>
</evidence>
<dbReference type="GO" id="GO:0050906">
    <property type="term" value="P:detection of stimulus involved in sensory perception"/>
    <property type="evidence" value="ECO:0007669"/>
    <property type="project" value="UniProtKB-ARBA"/>
</dbReference>
<dbReference type="EMBL" id="MH324919">
    <property type="protein sequence ID" value="QBB73018.1"/>
    <property type="molecule type" value="mRNA"/>
</dbReference>
<evidence type="ECO:0000256" key="13">
    <source>
        <dbReference type="SAM" id="Phobius"/>
    </source>
</evidence>
<evidence type="ECO:0000256" key="3">
    <source>
        <dbReference type="ARBA" id="ARBA00022448"/>
    </source>
</evidence>